<accession>A0A8S5MUX9</accession>
<dbReference type="InterPro" id="IPR052380">
    <property type="entry name" value="Viral_DNA_packaging_terminase"/>
</dbReference>
<dbReference type="Pfam" id="PF04466">
    <property type="entry name" value="Terminase_3"/>
    <property type="match status" value="1"/>
</dbReference>
<dbReference type="Gene3D" id="3.30.420.280">
    <property type="match status" value="1"/>
</dbReference>
<protein>
    <submittedName>
        <fullName evidence="3">Large subunit terminase</fullName>
    </submittedName>
</protein>
<dbReference type="EMBL" id="BK014995">
    <property type="protein sequence ID" value="DAD86153.1"/>
    <property type="molecule type" value="Genomic_DNA"/>
</dbReference>
<dbReference type="Gene3D" id="3.40.50.300">
    <property type="entry name" value="P-loop containing nucleotide triphosphate hydrolases"/>
    <property type="match status" value="1"/>
</dbReference>
<dbReference type="PANTHER" id="PTHR39184:SF1">
    <property type="entry name" value="PBSX PHAGE TERMINASE LARGE SUBUNIT"/>
    <property type="match status" value="1"/>
</dbReference>
<feature type="domain" description="Phage terminase large subunit N-terminal" evidence="2">
    <location>
        <begin position="35"/>
        <end position="211"/>
    </location>
</feature>
<sequence length="464" mass="52672">MARKSTKPKKSGVITIDLGRPNSEPQNQFFASRVKYTCYGGARGGGKSWCTQRKPVGGAIEYAGIRILILRRRYEDLENSVIAPIVKLVPQALANYNVQKHLMTFANGSTIKFGNMDGYGSAVTGKYQGQEYDWIFIEEATQFTEQEFRGIAGCCRGATPFPKRIYLTCNPGGIGHQWVKRIFITRDFLPNENPDDYLFIKATVEDNKDLLEGSPDYINALDLLPEDIRKAHRYGDWDALSGGYFPEFTVKTHVIKPFAIPDSWVKYRAFDYGLDMFACLWIAVDFNGRHYVYREFAESKLIVSESARAALTSTPANERVEYTVAPPDMWSTQKDTGKTMATLFAESGLPVLKANNSRVQGWLAVKEFFKIMPDGKPNMVVFETCKGLIDDIMAIQHDEKNPSDCAKQPHEITHRPDALRYYCQLRTLKPEKKEEPEIEEADLEQYDDYMTGGEMDRSYLDFSA</sequence>
<reference evidence="3" key="1">
    <citation type="journal article" date="2021" name="Proc. Natl. Acad. Sci. U.S.A.">
        <title>A Catalog of Tens of Thousands of Viruses from Human Metagenomes Reveals Hidden Associations with Chronic Diseases.</title>
        <authorList>
            <person name="Tisza M.J."/>
            <person name="Buck C.B."/>
        </authorList>
    </citation>
    <scope>NUCLEOTIDE SEQUENCE</scope>
    <source>
        <strain evidence="3">CtxZR60</strain>
    </source>
</reference>
<dbReference type="InterPro" id="IPR027417">
    <property type="entry name" value="P-loop_NTPase"/>
</dbReference>
<evidence type="ECO:0000259" key="2">
    <source>
        <dbReference type="Pfam" id="PF04466"/>
    </source>
</evidence>
<dbReference type="PANTHER" id="PTHR39184">
    <property type="match status" value="1"/>
</dbReference>
<organism evidence="3">
    <name type="scientific">Myoviridae sp. ctxZR60</name>
    <dbReference type="NCBI Taxonomy" id="2826712"/>
    <lineage>
        <taxon>Viruses</taxon>
        <taxon>Duplodnaviria</taxon>
        <taxon>Heunggongvirae</taxon>
        <taxon>Uroviricota</taxon>
        <taxon>Caudoviricetes</taxon>
    </lineage>
</organism>
<evidence type="ECO:0000313" key="3">
    <source>
        <dbReference type="EMBL" id="DAD86153.1"/>
    </source>
</evidence>
<proteinExistence type="predicted"/>
<name>A0A8S5MUX9_9CAUD</name>
<feature type="region of interest" description="Disordered" evidence="1">
    <location>
        <begin position="1"/>
        <end position="20"/>
    </location>
</feature>
<dbReference type="InterPro" id="IPR035412">
    <property type="entry name" value="Terminase_L_N"/>
</dbReference>
<evidence type="ECO:0000256" key="1">
    <source>
        <dbReference type="SAM" id="MobiDB-lite"/>
    </source>
</evidence>
<feature type="compositionally biased region" description="Basic residues" evidence="1">
    <location>
        <begin position="1"/>
        <end position="10"/>
    </location>
</feature>